<dbReference type="PANTHER" id="PTHR11614">
    <property type="entry name" value="PHOSPHOLIPASE-RELATED"/>
    <property type="match status" value="1"/>
</dbReference>
<name>A0A1I3VAM3_9HYPH</name>
<dbReference type="Pfam" id="PF12146">
    <property type="entry name" value="Hydrolase_4"/>
    <property type="match status" value="1"/>
</dbReference>
<organism evidence="2 3">
    <name type="scientific">Pseudovibrio ascidiaceicola</name>
    <dbReference type="NCBI Taxonomy" id="285279"/>
    <lineage>
        <taxon>Bacteria</taxon>
        <taxon>Pseudomonadati</taxon>
        <taxon>Pseudomonadota</taxon>
        <taxon>Alphaproteobacteria</taxon>
        <taxon>Hyphomicrobiales</taxon>
        <taxon>Stappiaceae</taxon>
        <taxon>Pseudovibrio</taxon>
    </lineage>
</organism>
<dbReference type="Proteomes" id="UP000199598">
    <property type="component" value="Unassembled WGS sequence"/>
</dbReference>
<protein>
    <submittedName>
        <fullName evidence="2">Esterase/lipase</fullName>
    </submittedName>
</protein>
<feature type="domain" description="Serine aminopeptidase S33" evidence="1">
    <location>
        <begin position="81"/>
        <end position="288"/>
    </location>
</feature>
<accession>A0A1I3VAM3</accession>
<evidence type="ECO:0000259" key="1">
    <source>
        <dbReference type="Pfam" id="PF12146"/>
    </source>
</evidence>
<reference evidence="2 3" key="1">
    <citation type="submission" date="2016-10" db="EMBL/GenBank/DDBJ databases">
        <authorList>
            <person name="Varghese N."/>
            <person name="Submissions S."/>
        </authorList>
    </citation>
    <scope>NUCLEOTIDE SEQUENCE [LARGE SCALE GENOMIC DNA]</scope>
    <source>
        <strain evidence="2 3">DSM 16392</strain>
    </source>
</reference>
<dbReference type="SUPFAM" id="SSF53474">
    <property type="entry name" value="alpha/beta-Hydrolases"/>
    <property type="match status" value="1"/>
</dbReference>
<evidence type="ECO:0000313" key="3">
    <source>
        <dbReference type="Proteomes" id="UP000199598"/>
    </source>
</evidence>
<dbReference type="EMBL" id="FOSK01000001">
    <property type="protein sequence ID" value="SFJ92335.1"/>
    <property type="molecule type" value="Genomic_DNA"/>
</dbReference>
<keyword evidence="3" id="KW-1185">Reference proteome</keyword>
<dbReference type="Gene3D" id="3.40.50.1820">
    <property type="entry name" value="alpha/beta hydrolase"/>
    <property type="match status" value="1"/>
</dbReference>
<dbReference type="InterPro" id="IPR051044">
    <property type="entry name" value="MAG_DAG_Lipase"/>
</dbReference>
<dbReference type="InterPro" id="IPR029058">
    <property type="entry name" value="AB_hydrolase_fold"/>
</dbReference>
<sequence>MLFRYFIFVVLILLVTGTIAFMVGPREPRDTEITFKPEIMGDDLELYLSENEAKFQDIRADTAKEIIWFNGEKGSKTPLSIIYIHGFSASKHEIRPVPDRVANEMGANLFFTRLTGHGRSGEAMAEASLNDWVNDLAEAVEIGQRIGEKTIIMSTSTGGSLAAWLAMQDHPLKDNVAAMVFVSPNFGVKAAGGFLLDMPLARHYVPLIIGKTRSSSKAPSKEEQMGWTISYPSVALLPMATAISVLQEQDPAKASVPALFIYSEKDETIDAALTNEAFEKWGAPKQRLLIESSGDDNNHVIAGDIISPQNNDLVVSTTVQWLSDHLL</sequence>
<evidence type="ECO:0000313" key="2">
    <source>
        <dbReference type="EMBL" id="SFJ92335.1"/>
    </source>
</evidence>
<comment type="caution">
    <text evidence="2">The sequence shown here is derived from an EMBL/GenBank/DDBJ whole genome shotgun (WGS) entry which is preliminary data.</text>
</comment>
<dbReference type="InterPro" id="IPR022742">
    <property type="entry name" value="Hydrolase_4"/>
</dbReference>
<proteinExistence type="predicted"/>
<gene>
    <name evidence="2" type="ORF">SAMN04488518_101288</name>
</gene>